<dbReference type="GO" id="GO:0030198">
    <property type="term" value="P:extracellular matrix organization"/>
    <property type="evidence" value="ECO:0007669"/>
    <property type="project" value="InterPro"/>
</dbReference>
<dbReference type="InterPro" id="IPR050439">
    <property type="entry name" value="ADAMTS_ADAMTS-like"/>
</dbReference>
<dbReference type="GO" id="GO:0006508">
    <property type="term" value="P:proteolysis"/>
    <property type="evidence" value="ECO:0007669"/>
    <property type="project" value="TreeGrafter"/>
</dbReference>
<dbReference type="GO" id="GO:0031012">
    <property type="term" value="C:extracellular matrix"/>
    <property type="evidence" value="ECO:0007669"/>
    <property type="project" value="TreeGrafter"/>
</dbReference>
<dbReference type="PANTHER" id="PTHR13723">
    <property type="entry name" value="ADAMTS A DISINTEGRIN AND METALLOPROTEASE WITH THROMBOSPONDIN MOTIFS PROTEASE"/>
    <property type="match status" value="1"/>
</dbReference>
<dbReference type="PRINTS" id="PR01857">
    <property type="entry name" value="ADAMTSFAMILY"/>
</dbReference>
<protein>
    <submittedName>
        <fullName evidence="4">ATL5 protein</fullName>
    </submittedName>
</protein>
<feature type="domain" description="ADAMTS/ADAMTS-like cysteine-rich" evidence="3">
    <location>
        <begin position="30"/>
        <end position="124"/>
    </location>
</feature>
<dbReference type="Gene3D" id="2.60.120.830">
    <property type="match status" value="1"/>
</dbReference>
<dbReference type="InterPro" id="IPR045371">
    <property type="entry name" value="ADAMTS_CR_3"/>
</dbReference>
<evidence type="ECO:0000313" key="5">
    <source>
        <dbReference type="Proteomes" id="UP000531151"/>
    </source>
</evidence>
<gene>
    <name evidence="4" type="primary">Adamtsl5_0</name>
    <name evidence="4" type="ORF">GEOCAL_R14059</name>
</gene>
<dbReference type="Pfam" id="PF19236">
    <property type="entry name" value="ADAMTS_CR_3"/>
    <property type="match status" value="1"/>
</dbReference>
<feature type="non-terminal residue" evidence="4">
    <location>
        <position position="1"/>
    </location>
</feature>
<dbReference type="EMBL" id="VWPV01001664">
    <property type="protein sequence ID" value="NWH56330.1"/>
    <property type="molecule type" value="Genomic_DNA"/>
</dbReference>
<dbReference type="Proteomes" id="UP000531151">
    <property type="component" value="Unassembled WGS sequence"/>
</dbReference>
<dbReference type="PANTHER" id="PTHR13723:SF173">
    <property type="entry name" value="ADAMTS-LIKE PROTEIN 5"/>
    <property type="match status" value="1"/>
</dbReference>
<accession>A0A7K4ITQ7</accession>
<dbReference type="AlphaFoldDB" id="A0A7K4ITQ7"/>
<name>A0A7K4ITQ7_GEOCA</name>
<dbReference type="GO" id="GO:0005576">
    <property type="term" value="C:extracellular region"/>
    <property type="evidence" value="ECO:0007669"/>
    <property type="project" value="UniProtKB-SubCell"/>
</dbReference>
<evidence type="ECO:0000313" key="4">
    <source>
        <dbReference type="EMBL" id="NWH56330.1"/>
    </source>
</evidence>
<dbReference type="InterPro" id="IPR013273">
    <property type="entry name" value="ADAMTS/ADAMTS-like"/>
</dbReference>
<keyword evidence="2" id="KW-0964">Secreted</keyword>
<comment type="caution">
    <text evidence="4">The sequence shown here is derived from an EMBL/GenBank/DDBJ whole genome shotgun (WGS) entry which is preliminary data.</text>
</comment>
<feature type="non-terminal residue" evidence="4">
    <location>
        <position position="203"/>
    </location>
</feature>
<organism evidence="4 5">
    <name type="scientific">Geococcyx californianus</name>
    <name type="common">Greater roadrunner</name>
    <name type="synonym">Saurothera californiana</name>
    <dbReference type="NCBI Taxonomy" id="8947"/>
    <lineage>
        <taxon>Eukaryota</taxon>
        <taxon>Metazoa</taxon>
        <taxon>Chordata</taxon>
        <taxon>Craniata</taxon>
        <taxon>Vertebrata</taxon>
        <taxon>Euteleostomi</taxon>
        <taxon>Archelosauria</taxon>
        <taxon>Archosauria</taxon>
        <taxon>Dinosauria</taxon>
        <taxon>Saurischia</taxon>
        <taxon>Theropoda</taxon>
        <taxon>Coelurosauria</taxon>
        <taxon>Aves</taxon>
        <taxon>Neognathae</taxon>
        <taxon>Neoaves</taxon>
        <taxon>Otidimorphae</taxon>
        <taxon>Cuculiformes</taxon>
        <taxon>Neomorphidae</taxon>
        <taxon>Geococcyx</taxon>
    </lineage>
</organism>
<evidence type="ECO:0000256" key="2">
    <source>
        <dbReference type="ARBA" id="ARBA00022525"/>
    </source>
</evidence>
<evidence type="ECO:0000256" key="1">
    <source>
        <dbReference type="ARBA" id="ARBA00004613"/>
    </source>
</evidence>
<dbReference type="GO" id="GO:0004222">
    <property type="term" value="F:metalloendopeptidase activity"/>
    <property type="evidence" value="ECO:0007669"/>
    <property type="project" value="TreeGrafter"/>
</dbReference>
<comment type="subcellular location">
    <subcellularLocation>
        <location evidence="1">Secreted</location>
    </subcellularLocation>
</comment>
<dbReference type="OrthoDB" id="5984913at2759"/>
<proteinExistence type="predicted"/>
<reference evidence="4 5" key="1">
    <citation type="submission" date="2019-09" db="EMBL/GenBank/DDBJ databases">
        <title>Bird 10,000 Genomes (B10K) Project - Family phase.</title>
        <authorList>
            <person name="Zhang G."/>
        </authorList>
    </citation>
    <scope>NUCLEOTIDE SEQUENCE [LARGE SCALE GENOMIC DNA]</scope>
    <source>
        <strain evidence="4">B10K-CU-031-07</strain>
        <tissue evidence="4">Muscle</tissue>
    </source>
</reference>
<sequence length="203" mass="20691">TTTNPSWAQPPVTVGCPSMEVSPGLVVGSSLGASVGTTGLTTSGTPFPAHPPGTAPNVCDLNCLAVGHNFYYSFGRVLDGTRCSPGSPDLCVSGRCMSVGCDGILGSGTRPDACGRCGSGHHACVFVHRLFQGTDPSSGYFGYVNVTKIPAGATHIKVTDKSRNYLGRTCPGIVPVSPSLCQLVLVGATHGWKKGRAGNGQAV</sequence>
<evidence type="ECO:0000259" key="3">
    <source>
        <dbReference type="Pfam" id="PF19236"/>
    </source>
</evidence>
<keyword evidence="5" id="KW-1185">Reference proteome</keyword>